<organism evidence="2 3">
    <name type="scientific">Candidatus Woesebacteria bacterium GW2011_GWF2_46_8</name>
    <dbReference type="NCBI Taxonomy" id="1618604"/>
    <lineage>
        <taxon>Bacteria</taxon>
        <taxon>Candidatus Woeseibacteriota</taxon>
    </lineage>
</organism>
<evidence type="ECO:0000256" key="1">
    <source>
        <dbReference type="SAM" id="MobiDB-lite"/>
    </source>
</evidence>
<comment type="caution">
    <text evidence="2">The sequence shown here is derived from an EMBL/GenBank/DDBJ whole genome shotgun (WGS) entry which is preliminary data.</text>
</comment>
<feature type="region of interest" description="Disordered" evidence="1">
    <location>
        <begin position="1"/>
        <end position="33"/>
    </location>
</feature>
<protein>
    <submittedName>
        <fullName evidence="2">Uncharacterized protein</fullName>
    </submittedName>
</protein>
<name>A0A0G1T0D5_9BACT</name>
<accession>A0A0G1T0D5</accession>
<evidence type="ECO:0000313" key="2">
    <source>
        <dbReference type="EMBL" id="KKU47638.1"/>
    </source>
</evidence>
<dbReference type="AlphaFoldDB" id="A0A0G1T0D5"/>
<sequence>MKRGPRTLDLGKRSSPSSSTRTEVSKPAPLRAPTEGLESLFKDLRSQAQSLLRSIESLAANRTFLSRDEYVSNFSSLSNQVQAFFSRMGSNMDNVILVPTQEFPDSQITLQESGEPPAFVESIPHFMDTGVTEQEEIAENRRVKKFESDYALPREIGDKDDDSDDENLDEKVIAEHNNLFKRFISQVSVQKN</sequence>
<reference evidence="2 3" key="1">
    <citation type="journal article" date="2015" name="Nature">
        <title>rRNA introns, odd ribosomes, and small enigmatic genomes across a large radiation of phyla.</title>
        <authorList>
            <person name="Brown C.T."/>
            <person name="Hug L.A."/>
            <person name="Thomas B.C."/>
            <person name="Sharon I."/>
            <person name="Castelle C.J."/>
            <person name="Singh A."/>
            <person name="Wilkins M.J."/>
            <person name="Williams K.H."/>
            <person name="Banfield J.F."/>
        </authorList>
    </citation>
    <scope>NUCLEOTIDE SEQUENCE [LARGE SCALE GENOMIC DNA]</scope>
</reference>
<dbReference type="Proteomes" id="UP000034831">
    <property type="component" value="Unassembled WGS sequence"/>
</dbReference>
<dbReference type="EMBL" id="LCNC01000032">
    <property type="protein sequence ID" value="KKU47638.1"/>
    <property type="molecule type" value="Genomic_DNA"/>
</dbReference>
<gene>
    <name evidence="2" type="ORF">UX67_C0032G0002</name>
</gene>
<proteinExistence type="predicted"/>
<evidence type="ECO:0000313" key="3">
    <source>
        <dbReference type="Proteomes" id="UP000034831"/>
    </source>
</evidence>